<feature type="domain" description="AMIN-like" evidence="2">
    <location>
        <begin position="21"/>
        <end position="146"/>
    </location>
</feature>
<accession>A0A645D1G1</accession>
<dbReference type="Pfam" id="PF24837">
    <property type="entry name" value="AMIN-like"/>
    <property type="match status" value="1"/>
</dbReference>
<reference evidence="3" key="1">
    <citation type="submission" date="2019-08" db="EMBL/GenBank/DDBJ databases">
        <authorList>
            <person name="Kucharzyk K."/>
            <person name="Murdoch R.W."/>
            <person name="Higgins S."/>
            <person name="Loffler F."/>
        </authorList>
    </citation>
    <scope>NUCLEOTIDE SEQUENCE</scope>
</reference>
<evidence type="ECO:0000313" key="3">
    <source>
        <dbReference type="EMBL" id="MPM83064.1"/>
    </source>
</evidence>
<feature type="compositionally biased region" description="Pro residues" evidence="1">
    <location>
        <begin position="84"/>
        <end position="94"/>
    </location>
</feature>
<evidence type="ECO:0000256" key="1">
    <source>
        <dbReference type="SAM" id="MobiDB-lite"/>
    </source>
</evidence>
<dbReference type="EMBL" id="VSSQ01031962">
    <property type="protein sequence ID" value="MPM83064.1"/>
    <property type="molecule type" value="Genomic_DNA"/>
</dbReference>
<evidence type="ECO:0000259" key="2">
    <source>
        <dbReference type="Pfam" id="PF24837"/>
    </source>
</evidence>
<name>A0A645D1G1_9ZZZZ</name>
<organism evidence="3">
    <name type="scientific">bioreactor metagenome</name>
    <dbReference type="NCBI Taxonomy" id="1076179"/>
    <lineage>
        <taxon>unclassified sequences</taxon>
        <taxon>metagenomes</taxon>
        <taxon>ecological metagenomes</taxon>
    </lineage>
</organism>
<feature type="region of interest" description="Disordered" evidence="1">
    <location>
        <begin position="78"/>
        <end position="99"/>
    </location>
</feature>
<comment type="caution">
    <text evidence="3">The sequence shown here is derived from an EMBL/GenBank/DDBJ whole genome shotgun (WGS) entry which is preliminary data.</text>
</comment>
<proteinExistence type="predicted"/>
<dbReference type="AlphaFoldDB" id="A0A645D1G1"/>
<gene>
    <name evidence="3" type="ORF">SDC9_130127</name>
</gene>
<protein>
    <recommendedName>
        <fullName evidence="2">AMIN-like domain-containing protein</fullName>
    </recommendedName>
</protein>
<dbReference type="InterPro" id="IPR056303">
    <property type="entry name" value="AMIN-like"/>
</dbReference>
<sequence>MPKDASTARNVQSPAAGSQLVLTAVRTASHPGVDRVVFEFAGSGAPGWTVEYVDRAIAQGSGQPITVAGQSVLRVSMTGTTYPDPSPAPTPVPQRVPGDGAGIVTEVVQNGTFEGDTVSFVGLSGGQRPFAVHTVQSPTRVVVDIVR</sequence>